<protein>
    <submittedName>
        <fullName evidence="2">NADH dehydrogenase subunit 4L</fullName>
    </submittedName>
</protein>
<sequence>MVSLVVLVLAGLMLIKSSSLVALVICMESLVLVFLVCMVGGQLMYWNSEVILLGGVVVSVVVVGVVLSVYVVSVRSFGGSSILVSSMGDW</sequence>
<keyword evidence="2" id="KW-0496">Mitochondrion</keyword>
<proteinExistence type="predicted"/>
<evidence type="ECO:0000313" key="2">
    <source>
        <dbReference type="EMBL" id="QDM37026.1"/>
    </source>
</evidence>
<gene>
    <name evidence="2" type="primary">ND4L</name>
</gene>
<dbReference type="AlphaFoldDB" id="A0A515KYX7"/>
<organism evidence="2">
    <name type="scientific">Centrorhynchus milvus</name>
    <dbReference type="NCBI Taxonomy" id="2594319"/>
    <lineage>
        <taxon>Eukaryota</taxon>
        <taxon>Metazoa</taxon>
        <taxon>Spiralia</taxon>
        <taxon>Lophotrochozoa</taxon>
        <taxon>Acanthocephala</taxon>
        <taxon>Palaeacanthocephala</taxon>
        <taxon>Polymorphida</taxon>
        <taxon>Centrorhynchidae</taxon>
        <taxon>Centrorhynchus</taxon>
    </lineage>
</organism>
<reference evidence="2" key="1">
    <citation type="journal article" date="2019" name="Infect. Genet. Evol.">
        <title>Characterization of the complete mitochondrial genome of Centrorhynchus milvus (Acanthocephala: Polymorphida) and its phylogenetic implications.</title>
        <authorList>
            <person name="Muhammad N."/>
            <person name="Suleman"/>
            <person name="Ma J."/>
            <person name="Khan M.S."/>
            <person name="Wu S.S."/>
            <person name="Zhu X.Q."/>
            <person name="Li L."/>
        </authorList>
    </citation>
    <scope>NUCLEOTIDE SEQUENCE</scope>
    <source>
        <strain evidence="2">Pakistan</strain>
    </source>
</reference>
<keyword evidence="1" id="KW-0812">Transmembrane</keyword>
<dbReference type="EMBL" id="MK922344">
    <property type="protein sequence ID" value="QDM37026.1"/>
    <property type="molecule type" value="Genomic_DNA"/>
</dbReference>
<evidence type="ECO:0000256" key="1">
    <source>
        <dbReference type="SAM" id="Phobius"/>
    </source>
</evidence>
<name>A0A515KYX7_9BILA</name>
<geneLocation type="mitochondrion" evidence="2"/>
<feature type="transmembrane region" description="Helical" evidence="1">
    <location>
        <begin position="50"/>
        <end position="72"/>
    </location>
</feature>
<keyword evidence="1" id="KW-1133">Transmembrane helix</keyword>
<accession>A0A515KYX7</accession>
<keyword evidence="1" id="KW-0472">Membrane</keyword>